<organism evidence="4 5">
    <name type="scientific">Ambispora leptoticha</name>
    <dbReference type="NCBI Taxonomy" id="144679"/>
    <lineage>
        <taxon>Eukaryota</taxon>
        <taxon>Fungi</taxon>
        <taxon>Fungi incertae sedis</taxon>
        <taxon>Mucoromycota</taxon>
        <taxon>Glomeromycotina</taxon>
        <taxon>Glomeromycetes</taxon>
        <taxon>Archaeosporales</taxon>
        <taxon>Ambisporaceae</taxon>
        <taxon>Ambispora</taxon>
    </lineage>
</organism>
<dbReference type="GO" id="GO:0016705">
    <property type="term" value="F:oxidoreductase activity, acting on paired donors, with incorporation or reduction of molecular oxygen"/>
    <property type="evidence" value="ECO:0007669"/>
    <property type="project" value="InterPro"/>
</dbReference>
<feature type="non-terminal residue" evidence="4">
    <location>
        <position position="45"/>
    </location>
</feature>
<dbReference type="EMBL" id="CAJVPS010048620">
    <property type="protein sequence ID" value="CAG8764889.1"/>
    <property type="molecule type" value="Genomic_DNA"/>
</dbReference>
<dbReference type="PRINTS" id="PR00465">
    <property type="entry name" value="EP450IV"/>
</dbReference>
<protein>
    <submittedName>
        <fullName evidence="4">13396_t:CDS:1</fullName>
    </submittedName>
</protein>
<evidence type="ECO:0000256" key="2">
    <source>
        <dbReference type="ARBA" id="ARBA00022723"/>
    </source>
</evidence>
<dbReference type="InterPro" id="IPR002403">
    <property type="entry name" value="Cyt_P450_E_grp-IV"/>
</dbReference>
<name>A0A9N9NX53_9GLOM</name>
<dbReference type="GO" id="GO:0004497">
    <property type="term" value="F:monooxygenase activity"/>
    <property type="evidence" value="ECO:0007669"/>
    <property type="project" value="InterPro"/>
</dbReference>
<dbReference type="AlphaFoldDB" id="A0A9N9NX53"/>
<keyword evidence="5" id="KW-1185">Reference proteome</keyword>
<reference evidence="4" key="1">
    <citation type="submission" date="2021-06" db="EMBL/GenBank/DDBJ databases">
        <authorList>
            <person name="Kallberg Y."/>
            <person name="Tangrot J."/>
            <person name="Rosling A."/>
        </authorList>
    </citation>
    <scope>NUCLEOTIDE SEQUENCE</scope>
    <source>
        <strain evidence="4">FL130A</strain>
    </source>
</reference>
<dbReference type="SUPFAM" id="SSF48264">
    <property type="entry name" value="Cytochrome P450"/>
    <property type="match status" value="1"/>
</dbReference>
<evidence type="ECO:0000256" key="3">
    <source>
        <dbReference type="ARBA" id="ARBA00023004"/>
    </source>
</evidence>
<dbReference type="Proteomes" id="UP000789508">
    <property type="component" value="Unassembled WGS sequence"/>
</dbReference>
<accession>A0A9N9NX53</accession>
<comment type="similarity">
    <text evidence="1">Belongs to the cytochrome P450 family.</text>
</comment>
<gene>
    <name evidence="4" type="ORF">ALEPTO_LOCUS13820</name>
</gene>
<dbReference type="GO" id="GO:0020037">
    <property type="term" value="F:heme binding"/>
    <property type="evidence" value="ECO:0007669"/>
    <property type="project" value="InterPro"/>
</dbReference>
<proteinExistence type="inferred from homology"/>
<evidence type="ECO:0000256" key="1">
    <source>
        <dbReference type="ARBA" id="ARBA00010617"/>
    </source>
</evidence>
<dbReference type="InterPro" id="IPR036396">
    <property type="entry name" value="Cyt_P450_sf"/>
</dbReference>
<dbReference type="OrthoDB" id="2440444at2759"/>
<keyword evidence="2" id="KW-0479">Metal-binding</keyword>
<sequence length="45" mass="5338">NEPPLVPYRYPIIGHTYDYYHDPANFLQKCKEKYGEPFSLYILGS</sequence>
<dbReference type="GO" id="GO:0005506">
    <property type="term" value="F:iron ion binding"/>
    <property type="evidence" value="ECO:0007669"/>
    <property type="project" value="InterPro"/>
</dbReference>
<dbReference type="Gene3D" id="1.10.630.10">
    <property type="entry name" value="Cytochrome P450"/>
    <property type="match status" value="1"/>
</dbReference>
<evidence type="ECO:0000313" key="5">
    <source>
        <dbReference type="Proteomes" id="UP000789508"/>
    </source>
</evidence>
<keyword evidence="3" id="KW-0408">Iron</keyword>
<comment type="caution">
    <text evidence="4">The sequence shown here is derived from an EMBL/GenBank/DDBJ whole genome shotgun (WGS) entry which is preliminary data.</text>
</comment>
<evidence type="ECO:0000313" key="4">
    <source>
        <dbReference type="EMBL" id="CAG8764889.1"/>
    </source>
</evidence>
<feature type="non-terminal residue" evidence="4">
    <location>
        <position position="1"/>
    </location>
</feature>